<name>A0A0D3K8E7_EMIH1</name>
<sequence>MLRTVRHLLFPDLSSYGAEPGMGLLDPDPAEHARELLAAAKPHHRRAVELALCDLYGRRAEAIVRLPRGVERALAHRLLHDPRDLPLLLNFIQCGLWLAFSLTLQLTLLPRDGGLSARAVGLFVVHVVVTWAILGQRFILGMHFAAHRTLISPRMPGAALLNALPQLVLANFWGMPAGMYYLHHVVMHHASNNLFSWDLSGTNSYRRDSPLALLHYIANFALHTFLYLPYYAVVKRRFGLAGFALGSTGAYFAAFHALHAYHPAAFWISLGFSSVLGPVALMAGNFGQHQFINPADPADNYGLTVNLVKAPFNMLTFNDGYHIVHHLNSVCHWSEMPLQFIKNLDKYEKHDALVFHSLDYNEMSALIYTRQLRKLASYCVQLRAEPRTTDQLVALFEERLQPLPQAGAPLDLPKKSIFGLQQLLWLGLYAGGMPSAIFPALMVPVFAALSLVEA</sequence>
<proteinExistence type="predicted"/>
<feature type="transmembrane region" description="Helical" evidence="1">
    <location>
        <begin position="87"/>
        <end position="109"/>
    </location>
</feature>
<organism evidence="3 4">
    <name type="scientific">Emiliania huxleyi (strain CCMP1516)</name>
    <dbReference type="NCBI Taxonomy" id="280463"/>
    <lineage>
        <taxon>Eukaryota</taxon>
        <taxon>Haptista</taxon>
        <taxon>Haptophyta</taxon>
        <taxon>Prymnesiophyceae</taxon>
        <taxon>Isochrysidales</taxon>
        <taxon>Noelaerhabdaceae</taxon>
        <taxon>Emiliania</taxon>
    </lineage>
</organism>
<dbReference type="KEGG" id="ehx:EMIHUDRAFT_434178"/>
<evidence type="ECO:0000256" key="1">
    <source>
        <dbReference type="SAM" id="Phobius"/>
    </source>
</evidence>
<feature type="transmembrane region" description="Helical" evidence="1">
    <location>
        <begin position="240"/>
        <end position="258"/>
    </location>
</feature>
<keyword evidence="4" id="KW-1185">Reference proteome</keyword>
<dbReference type="Proteomes" id="UP000013827">
    <property type="component" value="Unassembled WGS sequence"/>
</dbReference>
<dbReference type="HOGENOM" id="CLU_033263_1_0_1"/>
<keyword evidence="1" id="KW-0472">Membrane</keyword>
<dbReference type="PANTHER" id="PTHR36459">
    <property type="entry name" value="ORF"/>
    <property type="match status" value="1"/>
</dbReference>
<reference evidence="3" key="2">
    <citation type="submission" date="2024-10" db="UniProtKB">
        <authorList>
            <consortium name="EnsemblProtists"/>
        </authorList>
    </citation>
    <scope>IDENTIFICATION</scope>
</reference>
<feature type="transmembrane region" description="Helical" evidence="1">
    <location>
        <begin position="155"/>
        <end position="174"/>
    </location>
</feature>
<dbReference type="RefSeq" id="XP_005784461.1">
    <property type="nucleotide sequence ID" value="XM_005784404.1"/>
</dbReference>
<evidence type="ECO:0000259" key="2">
    <source>
        <dbReference type="Pfam" id="PF00487"/>
    </source>
</evidence>
<dbReference type="STRING" id="2903.R1DB03"/>
<feature type="transmembrane region" description="Helical" evidence="1">
    <location>
        <begin position="264"/>
        <end position="283"/>
    </location>
</feature>
<evidence type="ECO:0000313" key="3">
    <source>
        <dbReference type="EnsemblProtists" id="EOD32032"/>
    </source>
</evidence>
<accession>A0A0D3K8E7</accession>
<keyword evidence="1" id="KW-1133">Transmembrane helix</keyword>
<feature type="domain" description="Fatty acid desaturase" evidence="2">
    <location>
        <begin position="127"/>
        <end position="356"/>
    </location>
</feature>
<keyword evidence="1" id="KW-0812">Transmembrane</keyword>
<evidence type="ECO:0000313" key="4">
    <source>
        <dbReference type="Proteomes" id="UP000013827"/>
    </source>
</evidence>
<dbReference type="PANTHER" id="PTHR36459:SF1">
    <property type="entry name" value="FATTY ACID DESATURASE DOMAIN-CONTAINING PROTEIN-RELATED"/>
    <property type="match status" value="1"/>
</dbReference>
<dbReference type="OMA" id="LTHILWN"/>
<dbReference type="EnsemblProtists" id="EOD32032">
    <property type="protein sequence ID" value="EOD32032"/>
    <property type="gene ID" value="EMIHUDRAFT_434178"/>
</dbReference>
<dbReference type="AlphaFoldDB" id="A0A0D3K8E7"/>
<dbReference type="Pfam" id="PF00487">
    <property type="entry name" value="FA_desaturase"/>
    <property type="match status" value="1"/>
</dbReference>
<dbReference type="GO" id="GO:0006629">
    <property type="term" value="P:lipid metabolic process"/>
    <property type="evidence" value="ECO:0007669"/>
    <property type="project" value="InterPro"/>
</dbReference>
<dbReference type="eggNOG" id="ENOG502RXW6">
    <property type="taxonomic scope" value="Eukaryota"/>
</dbReference>
<dbReference type="PaxDb" id="2903-EOD32032"/>
<dbReference type="InterPro" id="IPR005804">
    <property type="entry name" value="FA_desaturase_dom"/>
</dbReference>
<protein>
    <recommendedName>
        <fullName evidence="2">Fatty acid desaturase domain-containing protein</fullName>
    </recommendedName>
</protein>
<dbReference type="GeneID" id="17277304"/>
<feature type="transmembrane region" description="Helical" evidence="1">
    <location>
        <begin position="115"/>
        <end position="134"/>
    </location>
</feature>
<feature type="transmembrane region" description="Helical" evidence="1">
    <location>
        <begin position="213"/>
        <end position="233"/>
    </location>
</feature>
<reference evidence="4" key="1">
    <citation type="journal article" date="2013" name="Nature">
        <title>Pan genome of the phytoplankton Emiliania underpins its global distribution.</title>
        <authorList>
            <person name="Read B.A."/>
            <person name="Kegel J."/>
            <person name="Klute M.J."/>
            <person name="Kuo A."/>
            <person name="Lefebvre S.C."/>
            <person name="Maumus F."/>
            <person name="Mayer C."/>
            <person name="Miller J."/>
            <person name="Monier A."/>
            <person name="Salamov A."/>
            <person name="Young J."/>
            <person name="Aguilar M."/>
            <person name="Claverie J.M."/>
            <person name="Frickenhaus S."/>
            <person name="Gonzalez K."/>
            <person name="Herman E.K."/>
            <person name="Lin Y.C."/>
            <person name="Napier J."/>
            <person name="Ogata H."/>
            <person name="Sarno A.F."/>
            <person name="Shmutz J."/>
            <person name="Schroeder D."/>
            <person name="de Vargas C."/>
            <person name="Verret F."/>
            <person name="von Dassow P."/>
            <person name="Valentin K."/>
            <person name="Van de Peer Y."/>
            <person name="Wheeler G."/>
            <person name="Dacks J.B."/>
            <person name="Delwiche C.F."/>
            <person name="Dyhrman S.T."/>
            <person name="Glockner G."/>
            <person name="John U."/>
            <person name="Richards T."/>
            <person name="Worden A.Z."/>
            <person name="Zhang X."/>
            <person name="Grigoriev I.V."/>
            <person name="Allen A.E."/>
            <person name="Bidle K."/>
            <person name="Borodovsky M."/>
            <person name="Bowler C."/>
            <person name="Brownlee C."/>
            <person name="Cock J.M."/>
            <person name="Elias M."/>
            <person name="Gladyshev V.N."/>
            <person name="Groth M."/>
            <person name="Guda C."/>
            <person name="Hadaegh A."/>
            <person name="Iglesias-Rodriguez M.D."/>
            <person name="Jenkins J."/>
            <person name="Jones B.M."/>
            <person name="Lawson T."/>
            <person name="Leese F."/>
            <person name="Lindquist E."/>
            <person name="Lobanov A."/>
            <person name="Lomsadze A."/>
            <person name="Malik S.B."/>
            <person name="Marsh M.E."/>
            <person name="Mackinder L."/>
            <person name="Mock T."/>
            <person name="Mueller-Roeber B."/>
            <person name="Pagarete A."/>
            <person name="Parker M."/>
            <person name="Probert I."/>
            <person name="Quesneville H."/>
            <person name="Raines C."/>
            <person name="Rensing S.A."/>
            <person name="Riano-Pachon D.M."/>
            <person name="Richier S."/>
            <person name="Rokitta S."/>
            <person name="Shiraiwa Y."/>
            <person name="Soanes D.M."/>
            <person name="van der Giezen M."/>
            <person name="Wahlund T.M."/>
            <person name="Williams B."/>
            <person name="Wilson W."/>
            <person name="Wolfe G."/>
            <person name="Wurch L.L."/>
        </authorList>
    </citation>
    <scope>NUCLEOTIDE SEQUENCE</scope>
</reference>
<feature type="transmembrane region" description="Helical" evidence="1">
    <location>
        <begin position="423"/>
        <end position="449"/>
    </location>
</feature>